<dbReference type="PATRIC" id="fig|861450.3.peg.715"/>
<dbReference type="eggNOG" id="COG2388">
    <property type="taxonomic scope" value="Bacteria"/>
</dbReference>
<sequence length="94" mass="10528">MMYMDFKYGPSKIWLENDSGKVVAEIDFPLQPDGTYVITHTFVDDSLRGQGVAGKIVQAAADYIRGQGRKAAVTCSYASAWAKRHKEYDDIFTD</sequence>
<organism evidence="2 3">
    <name type="scientific">Anaeroglobus geminatus F0357</name>
    <dbReference type="NCBI Taxonomy" id="861450"/>
    <lineage>
        <taxon>Bacteria</taxon>
        <taxon>Bacillati</taxon>
        <taxon>Bacillota</taxon>
        <taxon>Negativicutes</taxon>
        <taxon>Veillonellales</taxon>
        <taxon>Veillonellaceae</taxon>
        <taxon>Anaeroglobus</taxon>
    </lineage>
</organism>
<dbReference type="Proteomes" id="UP000005481">
    <property type="component" value="Unassembled WGS sequence"/>
</dbReference>
<dbReference type="AlphaFoldDB" id="G9YGI3"/>
<evidence type="ECO:0000313" key="3">
    <source>
        <dbReference type="Proteomes" id="UP000005481"/>
    </source>
</evidence>
<name>G9YGI3_9FIRM</name>
<dbReference type="Pfam" id="PF14542">
    <property type="entry name" value="Acetyltransf_CG"/>
    <property type="match status" value="1"/>
</dbReference>
<proteinExistence type="predicted"/>
<dbReference type="InterPro" id="IPR016181">
    <property type="entry name" value="Acyl_CoA_acyltransferase"/>
</dbReference>
<evidence type="ECO:0000313" key="2">
    <source>
        <dbReference type="EMBL" id="EHM42205.1"/>
    </source>
</evidence>
<reference evidence="2 3" key="1">
    <citation type="submission" date="2011-08" db="EMBL/GenBank/DDBJ databases">
        <authorList>
            <person name="Weinstock G."/>
            <person name="Sodergren E."/>
            <person name="Clifton S."/>
            <person name="Fulton L."/>
            <person name="Fulton B."/>
            <person name="Courtney L."/>
            <person name="Fronick C."/>
            <person name="Harrison M."/>
            <person name="Strong C."/>
            <person name="Farmer C."/>
            <person name="Delahaunty K."/>
            <person name="Markovic C."/>
            <person name="Hall O."/>
            <person name="Minx P."/>
            <person name="Tomlinson C."/>
            <person name="Mitreva M."/>
            <person name="Hou S."/>
            <person name="Chen J."/>
            <person name="Wollam A."/>
            <person name="Pepin K.H."/>
            <person name="Johnson M."/>
            <person name="Bhonagiri V."/>
            <person name="Zhang X."/>
            <person name="Suruliraj S."/>
            <person name="Warren W."/>
            <person name="Chinwalla A."/>
            <person name="Mardis E.R."/>
            <person name="Wilson R.K."/>
        </authorList>
    </citation>
    <scope>NUCLEOTIDE SEQUENCE [LARGE SCALE GENOMIC DNA]</scope>
    <source>
        <strain evidence="2 3">F0357</strain>
    </source>
</reference>
<dbReference type="SUPFAM" id="SSF55729">
    <property type="entry name" value="Acyl-CoA N-acyltransferases (Nat)"/>
    <property type="match status" value="1"/>
</dbReference>
<feature type="domain" description="N-acetyltransferase" evidence="1">
    <location>
        <begin position="5"/>
        <end position="93"/>
    </location>
</feature>
<comment type="caution">
    <text evidence="2">The sequence shown here is derived from an EMBL/GenBank/DDBJ whole genome shotgun (WGS) entry which is preliminary data.</text>
</comment>
<accession>G9YGI3</accession>
<dbReference type="PROSITE" id="PS51729">
    <property type="entry name" value="GNAT_YJDJ"/>
    <property type="match status" value="1"/>
</dbReference>
<dbReference type="Gene3D" id="3.40.630.30">
    <property type="match status" value="1"/>
</dbReference>
<dbReference type="PANTHER" id="PTHR31435">
    <property type="entry name" value="PROTEIN NATD1"/>
    <property type="match status" value="1"/>
</dbReference>
<dbReference type="InterPro" id="IPR031165">
    <property type="entry name" value="GNAT_YJDJ"/>
</dbReference>
<dbReference type="EMBL" id="AGCJ01000023">
    <property type="protein sequence ID" value="EHM42205.1"/>
    <property type="molecule type" value="Genomic_DNA"/>
</dbReference>
<gene>
    <name evidence="2" type="ORF">HMPREF0080_00750</name>
</gene>
<keyword evidence="3" id="KW-1185">Reference proteome</keyword>
<protein>
    <recommendedName>
        <fullName evidence="1">N-acetyltransferase domain-containing protein</fullName>
    </recommendedName>
</protein>
<dbReference type="STRING" id="861450.HMPREF0080_00750"/>
<dbReference type="CDD" id="cd04301">
    <property type="entry name" value="NAT_SF"/>
    <property type="match status" value="1"/>
</dbReference>
<dbReference type="HOGENOM" id="CLU_132888_2_2_9"/>
<dbReference type="InterPro" id="IPR045057">
    <property type="entry name" value="Gcn5-rel_NAT"/>
</dbReference>
<dbReference type="PANTHER" id="PTHR31435:SF9">
    <property type="entry name" value="PROTEIN NATD1"/>
    <property type="match status" value="1"/>
</dbReference>
<evidence type="ECO:0000259" key="1">
    <source>
        <dbReference type="PROSITE" id="PS51729"/>
    </source>
</evidence>